<keyword evidence="3" id="KW-1185">Reference proteome</keyword>
<dbReference type="InterPro" id="IPR010640">
    <property type="entry name" value="Low_temperature_requirement_A"/>
</dbReference>
<feature type="transmembrane region" description="Helical" evidence="1">
    <location>
        <begin position="102"/>
        <end position="124"/>
    </location>
</feature>
<accession>A0A1Y2FIH9</accession>
<feature type="transmembrane region" description="Helical" evidence="1">
    <location>
        <begin position="317"/>
        <end position="339"/>
    </location>
</feature>
<evidence type="ECO:0000313" key="3">
    <source>
        <dbReference type="Proteomes" id="UP000193685"/>
    </source>
</evidence>
<name>A0A1Y2FIH9_PROLT</name>
<organism evidence="2 3">
    <name type="scientific">Protomyces lactucae-debilis</name>
    <dbReference type="NCBI Taxonomy" id="2754530"/>
    <lineage>
        <taxon>Eukaryota</taxon>
        <taxon>Fungi</taxon>
        <taxon>Dikarya</taxon>
        <taxon>Ascomycota</taxon>
        <taxon>Taphrinomycotina</taxon>
        <taxon>Taphrinomycetes</taxon>
        <taxon>Taphrinales</taxon>
        <taxon>Protomycetaceae</taxon>
        <taxon>Protomyces</taxon>
    </lineage>
</organism>
<feature type="transmembrane region" description="Helical" evidence="1">
    <location>
        <begin position="216"/>
        <end position="235"/>
    </location>
</feature>
<feature type="transmembrane region" description="Helical" evidence="1">
    <location>
        <begin position="278"/>
        <end position="297"/>
    </location>
</feature>
<dbReference type="Pfam" id="PF06772">
    <property type="entry name" value="LtrA"/>
    <property type="match status" value="1"/>
</dbReference>
<keyword evidence="1" id="KW-1133">Transmembrane helix</keyword>
<dbReference type="OrthoDB" id="3177213at2759"/>
<dbReference type="PANTHER" id="PTHR42101">
    <property type="entry name" value="CHROMOSOME 16, WHOLE GENOME SHOTGUN SEQUENCE"/>
    <property type="match status" value="1"/>
</dbReference>
<keyword evidence="1" id="KW-0812">Transmembrane</keyword>
<dbReference type="Proteomes" id="UP000193685">
    <property type="component" value="Unassembled WGS sequence"/>
</dbReference>
<dbReference type="OMA" id="LWWFQFA"/>
<dbReference type="STRING" id="56484.A0A1Y2FIH9"/>
<dbReference type="EMBL" id="MCFI01000009">
    <property type="protein sequence ID" value="ORY82625.1"/>
    <property type="molecule type" value="Genomic_DNA"/>
</dbReference>
<feature type="transmembrane region" description="Helical" evidence="1">
    <location>
        <begin position="179"/>
        <end position="196"/>
    </location>
</feature>
<dbReference type="PANTHER" id="PTHR42101:SF1">
    <property type="entry name" value="LOW TEMPERATURE REQUIREMENT A"/>
    <property type="match status" value="1"/>
</dbReference>
<evidence type="ECO:0000313" key="2">
    <source>
        <dbReference type="EMBL" id="ORY82625.1"/>
    </source>
</evidence>
<dbReference type="GeneID" id="63783569"/>
<keyword evidence="1" id="KW-0472">Membrane</keyword>
<dbReference type="RefSeq" id="XP_040725496.1">
    <property type="nucleotide sequence ID" value="XM_040866970.1"/>
</dbReference>
<dbReference type="AlphaFoldDB" id="A0A1Y2FIH9"/>
<feature type="transmembrane region" description="Helical" evidence="1">
    <location>
        <begin position="70"/>
        <end position="90"/>
    </location>
</feature>
<gene>
    <name evidence="2" type="ORF">BCR37DRAFT_318178</name>
</gene>
<evidence type="ECO:0000256" key="1">
    <source>
        <dbReference type="SAM" id="Phobius"/>
    </source>
</evidence>
<proteinExistence type="predicted"/>
<reference evidence="2 3" key="1">
    <citation type="submission" date="2016-07" db="EMBL/GenBank/DDBJ databases">
        <title>Pervasive Adenine N6-methylation of Active Genes in Fungi.</title>
        <authorList>
            <consortium name="DOE Joint Genome Institute"/>
            <person name="Mondo S.J."/>
            <person name="Dannebaum R.O."/>
            <person name="Kuo R.C."/>
            <person name="Labutti K."/>
            <person name="Haridas S."/>
            <person name="Kuo A."/>
            <person name="Salamov A."/>
            <person name="Ahrendt S.R."/>
            <person name="Lipzen A."/>
            <person name="Sullivan W."/>
            <person name="Andreopoulos W.B."/>
            <person name="Clum A."/>
            <person name="Lindquist E."/>
            <person name="Daum C."/>
            <person name="Ramamoorthy G.K."/>
            <person name="Gryganskyi A."/>
            <person name="Culley D."/>
            <person name="Magnuson J.K."/>
            <person name="James T.Y."/>
            <person name="O'Malley M.A."/>
            <person name="Stajich J.E."/>
            <person name="Spatafora J.W."/>
            <person name="Visel A."/>
            <person name="Grigoriev I.V."/>
        </authorList>
    </citation>
    <scope>NUCLEOTIDE SEQUENCE [LARGE SCALE GENOMIC DNA]</scope>
    <source>
        <strain evidence="2 3">12-1054</strain>
    </source>
</reference>
<feature type="transmembrane region" description="Helical" evidence="1">
    <location>
        <begin position="495"/>
        <end position="515"/>
    </location>
</feature>
<protein>
    <submittedName>
        <fullName evidence="2">Bacterial low temperature requirement A protein-domain-containing protein</fullName>
    </submittedName>
</protein>
<feature type="transmembrane region" description="Helical" evidence="1">
    <location>
        <begin position="145"/>
        <end position="167"/>
    </location>
</feature>
<feature type="transmembrane region" description="Helical" evidence="1">
    <location>
        <begin position="247"/>
        <end position="266"/>
    </location>
</feature>
<feature type="transmembrane region" description="Helical" evidence="1">
    <location>
        <begin position="522"/>
        <end position="538"/>
    </location>
</feature>
<feature type="transmembrane region" description="Helical" evidence="1">
    <location>
        <begin position="451"/>
        <end position="475"/>
    </location>
</feature>
<sequence>MHLAKASQPPRPFSVWVPNVKDEEKSDTGTVVADESPAGGRWIELFYDLFFAGSLSVFSRTREVARTRDLIDLAGFFTILWWTWSSQTFFDVRFARPGLAGTWLKFVQSFFFVMYGVFELKFTLFNYEHHGGGMESARKRASPRIAAIVIAGVFVTSRILLALQHLWVARRSKREHRKSLKILAGLQLFSGALWLASIPLSNRMTSSGFAAIRTALWYGGILIEAIGSLAVRATAHGFEHTHLNERYGALTTIIVGEGIIKLVSVLKDILEGVSMNAKSILAVASSVTSLVLVWALYFEGFEMHDKISKIRAYWWSYAHYFFHLSLVLLLDGIVSLVLFQNCYAGSQALLDSSREASVMADLFQVRPGNNTLTLGKLTFDYNTDTTHMYAAGTELTQSQYDYVYMQLFQRVFKSYGVRVSEGYMELLAELAPDEVSASTLERSLRMLLRQFFVSAQSALLASAAVLLFMIPIMIWQNRLQPGNFSRFFPTGSRGLIGAALLGFGIFVDAPGGAILGKLLTSGWLLPALTVVLAIIYLIDRLTWSVLQYLIF</sequence>
<comment type="caution">
    <text evidence="2">The sequence shown here is derived from an EMBL/GenBank/DDBJ whole genome shotgun (WGS) entry which is preliminary data.</text>
</comment>